<name>A0AAV9NQF0_9EURO</name>
<keyword evidence="2" id="KW-0732">Signal</keyword>
<dbReference type="Proteomes" id="UP001358417">
    <property type="component" value="Unassembled WGS sequence"/>
</dbReference>
<feature type="transmembrane region" description="Helical" evidence="1">
    <location>
        <begin position="568"/>
        <end position="585"/>
    </location>
</feature>
<feature type="signal peptide" evidence="2">
    <location>
        <begin position="1"/>
        <end position="20"/>
    </location>
</feature>
<keyword evidence="1" id="KW-0812">Transmembrane</keyword>
<organism evidence="3 4">
    <name type="scientific">Exophiala bonariae</name>
    <dbReference type="NCBI Taxonomy" id="1690606"/>
    <lineage>
        <taxon>Eukaryota</taxon>
        <taxon>Fungi</taxon>
        <taxon>Dikarya</taxon>
        <taxon>Ascomycota</taxon>
        <taxon>Pezizomycotina</taxon>
        <taxon>Eurotiomycetes</taxon>
        <taxon>Chaetothyriomycetidae</taxon>
        <taxon>Chaetothyriales</taxon>
        <taxon>Herpotrichiellaceae</taxon>
        <taxon>Exophiala</taxon>
    </lineage>
</organism>
<dbReference type="AlphaFoldDB" id="A0AAV9NQF0"/>
<evidence type="ECO:0000313" key="4">
    <source>
        <dbReference type="Proteomes" id="UP001358417"/>
    </source>
</evidence>
<keyword evidence="4" id="KW-1185">Reference proteome</keyword>
<feature type="chain" id="PRO_5043496986" description="Glycoprotein X" evidence="2">
    <location>
        <begin position="21"/>
        <end position="586"/>
    </location>
</feature>
<proteinExistence type="predicted"/>
<accession>A0AAV9NQF0</accession>
<reference evidence="3 4" key="1">
    <citation type="submission" date="2023-08" db="EMBL/GenBank/DDBJ databases">
        <title>Black Yeasts Isolated from many extreme environments.</title>
        <authorList>
            <person name="Coleine C."/>
            <person name="Stajich J.E."/>
            <person name="Selbmann L."/>
        </authorList>
    </citation>
    <scope>NUCLEOTIDE SEQUENCE [LARGE SCALE GENOMIC DNA]</scope>
    <source>
        <strain evidence="3 4">CCFEE 5792</strain>
    </source>
</reference>
<dbReference type="RefSeq" id="XP_064711625.1">
    <property type="nucleotide sequence ID" value="XM_064843765.1"/>
</dbReference>
<keyword evidence="1" id="KW-0472">Membrane</keyword>
<dbReference type="EMBL" id="JAVRRD010000001">
    <property type="protein sequence ID" value="KAK5064301.1"/>
    <property type="molecule type" value="Genomic_DNA"/>
</dbReference>
<evidence type="ECO:0008006" key="5">
    <source>
        <dbReference type="Google" id="ProtNLM"/>
    </source>
</evidence>
<evidence type="ECO:0000313" key="3">
    <source>
        <dbReference type="EMBL" id="KAK5064301.1"/>
    </source>
</evidence>
<sequence length="586" mass="61765">MYCYHTRLLTALSLVVTALSQDPSNGPPLPPPPPLLASTTTWNETVIFTCPPAPTILVNVTQYIPITDTTTDTDVITTSIWDTTTLPITIYQTIISTTVLTSTRIVTETSTTVTPTTATATETVVVALPTTETETETSTTVSPTTATETSVVIVPTTATETSITISPVTATATEELLLSTLTQRVTSVTLCPTRLVNPSYTAQGPYPTDWTWGCPPGWLCRPTRDNCNFEAGIPDQGFLCPPNHCIPAEALPVPLVTWDDTIYGNSTPAQNPGLTVQALDDYFNMNPSDFGLSYEIFVIEETITLTSTTVRPPSPTVGARQAQTSVPGACFPWCNNCLLEAQANGKTPALCVPGSAFETSLEKCEQCIQVHKTDSSGGFVQIAPQFQQFLDYCDQFSTIIVTTSVTATTINSAGSTLSSMSSFLSTTVTPRTSSVTLSPTGPQTSVSTVTAPIVTTVVSTSYSESTVAGDDWSQATIILPLENNSTTTIYGSELTNGATLVLPVAQTTNSYTTTLTGGPAPVSSAPPTTISGTVIAGASSSAVASGSAVPSQFPGSASRSYEVKEARYWWTLVLGMLLPLVFAIGL</sequence>
<dbReference type="GeneID" id="89968356"/>
<dbReference type="PANTHER" id="PTHR38122">
    <property type="entry name" value="GLYCOPROTEIN X"/>
    <property type="match status" value="1"/>
</dbReference>
<comment type="caution">
    <text evidence="3">The sequence shown here is derived from an EMBL/GenBank/DDBJ whole genome shotgun (WGS) entry which is preliminary data.</text>
</comment>
<evidence type="ECO:0000256" key="1">
    <source>
        <dbReference type="SAM" id="Phobius"/>
    </source>
</evidence>
<keyword evidence="1" id="KW-1133">Transmembrane helix</keyword>
<gene>
    <name evidence="3" type="ORF">LTR84_000134</name>
</gene>
<evidence type="ECO:0000256" key="2">
    <source>
        <dbReference type="SAM" id="SignalP"/>
    </source>
</evidence>
<dbReference type="PANTHER" id="PTHR38122:SF1">
    <property type="entry name" value="GLYCOPROTEIN X"/>
    <property type="match status" value="1"/>
</dbReference>
<protein>
    <recommendedName>
        <fullName evidence="5">Glycoprotein X</fullName>
    </recommendedName>
</protein>